<evidence type="ECO:0000313" key="3">
    <source>
        <dbReference type="Proteomes" id="UP000468581"/>
    </source>
</evidence>
<proteinExistence type="predicted"/>
<dbReference type="Pfam" id="PF14302">
    <property type="entry name" value="DUF4377"/>
    <property type="match status" value="1"/>
</dbReference>
<keyword evidence="3" id="KW-1185">Reference proteome</keyword>
<dbReference type="PROSITE" id="PS51257">
    <property type="entry name" value="PROKAR_LIPOPROTEIN"/>
    <property type="match status" value="1"/>
</dbReference>
<comment type="caution">
    <text evidence="2">The sequence shown here is derived from an EMBL/GenBank/DDBJ whole genome shotgun (WGS) entry which is preliminary data.</text>
</comment>
<organism evidence="2 3">
    <name type="scientific">Leptobacterium flavescens</name>
    <dbReference type="NCBI Taxonomy" id="472055"/>
    <lineage>
        <taxon>Bacteria</taxon>
        <taxon>Pseudomonadati</taxon>
        <taxon>Bacteroidota</taxon>
        <taxon>Flavobacteriia</taxon>
        <taxon>Flavobacteriales</taxon>
        <taxon>Flavobacteriaceae</taxon>
        <taxon>Leptobacterium</taxon>
    </lineage>
</organism>
<sequence>MKKNLFYFCIICSCVLTACSEDDTDIETLWVNEARVSCMGFVEQMCYEIQETENLGTDWSFFYDPIEGFDNLYEEGFIYRIVVERTEVHNPPQDASSARYKLVRIISKETP</sequence>
<name>A0A6P0UKB0_9FLAO</name>
<evidence type="ECO:0000259" key="1">
    <source>
        <dbReference type="Pfam" id="PF14302"/>
    </source>
</evidence>
<dbReference type="EMBL" id="JAABOO010000002">
    <property type="protein sequence ID" value="NER13664.1"/>
    <property type="molecule type" value="Genomic_DNA"/>
</dbReference>
<feature type="domain" description="DUF4377" evidence="1">
    <location>
        <begin position="30"/>
        <end position="108"/>
    </location>
</feature>
<dbReference type="RefSeq" id="WP_163606741.1">
    <property type="nucleotide sequence ID" value="NZ_JAABOO010000002.1"/>
</dbReference>
<evidence type="ECO:0000313" key="2">
    <source>
        <dbReference type="EMBL" id="NER13664.1"/>
    </source>
</evidence>
<protein>
    <submittedName>
        <fullName evidence="2">DUF4377 domain-containing protein</fullName>
    </submittedName>
</protein>
<dbReference type="InterPro" id="IPR025485">
    <property type="entry name" value="DUF4377"/>
</dbReference>
<dbReference type="Proteomes" id="UP000468581">
    <property type="component" value="Unassembled WGS sequence"/>
</dbReference>
<dbReference type="AlphaFoldDB" id="A0A6P0UKB0"/>
<accession>A0A6P0UKB0</accession>
<gene>
    <name evidence="2" type="ORF">GWK08_09460</name>
</gene>
<reference evidence="2 3" key="1">
    <citation type="submission" date="2020-01" db="EMBL/GenBank/DDBJ databases">
        <title>Leptobacterium flavescens.</title>
        <authorList>
            <person name="Wang G."/>
        </authorList>
    </citation>
    <scope>NUCLEOTIDE SEQUENCE [LARGE SCALE GENOMIC DNA]</scope>
    <source>
        <strain evidence="2 3">KCTC 22160</strain>
    </source>
</reference>